<evidence type="ECO:0000256" key="1">
    <source>
        <dbReference type="ARBA" id="ARBA00004141"/>
    </source>
</evidence>
<sequence length="381" mass="41674">QEATVVQRKLTTIAAEQLVDECASRLILKKKIFWNIVVFLVHPSYGPEGGALPFESSSSVSTPSSSSVSSSSSSPSSSSASSSSSSSPSSSSASSSSSSSSSFAASSSSSTSSSRFHRDEILLYDFKKHAQQYGVSGCVSAHSNFHLVGSLVRDLFPSEIQLDHSQGQDSHHNHLDCRTLVCSELAVVDIPELITLHTTQRHFNINTILFTQCTPAWSDTTERHYNAIKSVVLYFLPLGITSIAYLQIVRVLWRSGNIPGHLECRTPLNTISGNRREWGLPAERAESAVDHWSVWKVLLTTAALGAYSIEIPKTDLTEALGNISHWLCYANSAVNPLIYNFMSVSERVPPDVLMFRLKVTQEEQSSPFLLRLEVCAITTDE</sequence>
<accession>A0A6H5GHE5</accession>
<evidence type="ECO:0000256" key="5">
    <source>
        <dbReference type="ARBA" id="ARBA00023136"/>
    </source>
</evidence>
<evidence type="ECO:0000313" key="10">
    <source>
        <dbReference type="EMBL" id="CAB0002340.1"/>
    </source>
</evidence>
<evidence type="ECO:0000256" key="6">
    <source>
        <dbReference type="ARBA" id="ARBA00023170"/>
    </source>
</evidence>
<dbReference type="Proteomes" id="UP000479000">
    <property type="component" value="Unassembled WGS sequence"/>
</dbReference>
<feature type="compositionally biased region" description="Low complexity" evidence="8">
    <location>
        <begin position="56"/>
        <end position="112"/>
    </location>
</feature>
<dbReference type="SUPFAM" id="SSF81321">
    <property type="entry name" value="Family A G protein-coupled receptor-like"/>
    <property type="match status" value="1"/>
</dbReference>
<dbReference type="InterPro" id="IPR000276">
    <property type="entry name" value="GPCR_Rhodpsn"/>
</dbReference>
<keyword evidence="6" id="KW-0675">Receptor</keyword>
<evidence type="ECO:0000256" key="9">
    <source>
        <dbReference type="SAM" id="Phobius"/>
    </source>
</evidence>
<dbReference type="GO" id="GO:0005886">
    <property type="term" value="C:plasma membrane"/>
    <property type="evidence" value="ECO:0007669"/>
    <property type="project" value="TreeGrafter"/>
</dbReference>
<evidence type="ECO:0000256" key="2">
    <source>
        <dbReference type="ARBA" id="ARBA00022692"/>
    </source>
</evidence>
<dbReference type="AlphaFoldDB" id="A0A6H5GHE5"/>
<proteinExistence type="predicted"/>
<keyword evidence="5 9" id="KW-0472">Membrane</keyword>
<dbReference type="PRINTS" id="PR00237">
    <property type="entry name" value="GPCRRHODOPSN"/>
</dbReference>
<evidence type="ECO:0000256" key="8">
    <source>
        <dbReference type="SAM" id="MobiDB-lite"/>
    </source>
</evidence>
<keyword evidence="2 9" id="KW-0812">Transmembrane</keyword>
<gene>
    <name evidence="10" type="ORF">NTEN_LOCUS8127</name>
</gene>
<dbReference type="GO" id="GO:0004930">
    <property type="term" value="F:G protein-coupled receptor activity"/>
    <property type="evidence" value="ECO:0007669"/>
    <property type="project" value="UniProtKB-KW"/>
</dbReference>
<organism evidence="10 11">
    <name type="scientific">Nesidiocoris tenuis</name>
    <dbReference type="NCBI Taxonomy" id="355587"/>
    <lineage>
        <taxon>Eukaryota</taxon>
        <taxon>Metazoa</taxon>
        <taxon>Ecdysozoa</taxon>
        <taxon>Arthropoda</taxon>
        <taxon>Hexapoda</taxon>
        <taxon>Insecta</taxon>
        <taxon>Pterygota</taxon>
        <taxon>Neoptera</taxon>
        <taxon>Paraneoptera</taxon>
        <taxon>Hemiptera</taxon>
        <taxon>Heteroptera</taxon>
        <taxon>Panheteroptera</taxon>
        <taxon>Cimicomorpha</taxon>
        <taxon>Miridae</taxon>
        <taxon>Dicyphina</taxon>
        <taxon>Nesidiocoris</taxon>
    </lineage>
</organism>
<keyword evidence="3 9" id="KW-1133">Transmembrane helix</keyword>
<evidence type="ECO:0000256" key="3">
    <source>
        <dbReference type="ARBA" id="ARBA00022989"/>
    </source>
</evidence>
<reference evidence="10 11" key="1">
    <citation type="submission" date="2020-02" db="EMBL/GenBank/DDBJ databases">
        <authorList>
            <person name="Ferguson B K."/>
        </authorList>
    </citation>
    <scope>NUCLEOTIDE SEQUENCE [LARGE SCALE GENOMIC DNA]</scope>
</reference>
<evidence type="ECO:0000256" key="4">
    <source>
        <dbReference type="ARBA" id="ARBA00023040"/>
    </source>
</evidence>
<dbReference type="Pfam" id="PF00001">
    <property type="entry name" value="7tm_1"/>
    <property type="match status" value="1"/>
</dbReference>
<keyword evidence="4" id="KW-0297">G-protein coupled receptor</keyword>
<feature type="region of interest" description="Disordered" evidence="8">
    <location>
        <begin position="55"/>
        <end position="112"/>
    </location>
</feature>
<evidence type="ECO:0008006" key="12">
    <source>
        <dbReference type="Google" id="ProtNLM"/>
    </source>
</evidence>
<dbReference type="EMBL" id="CADCXU010011990">
    <property type="protein sequence ID" value="CAB0002340.1"/>
    <property type="molecule type" value="Genomic_DNA"/>
</dbReference>
<protein>
    <recommendedName>
        <fullName evidence="12">G-protein coupled receptors family 1 profile domain-containing protein</fullName>
    </recommendedName>
</protein>
<evidence type="ECO:0000256" key="7">
    <source>
        <dbReference type="ARBA" id="ARBA00023224"/>
    </source>
</evidence>
<dbReference type="PANTHER" id="PTHR45695">
    <property type="entry name" value="LEUCOKININ RECEPTOR-RELATED"/>
    <property type="match status" value="1"/>
</dbReference>
<evidence type="ECO:0000313" key="11">
    <source>
        <dbReference type="Proteomes" id="UP000479000"/>
    </source>
</evidence>
<name>A0A6H5GHE5_9HEMI</name>
<dbReference type="PANTHER" id="PTHR45695:SF15">
    <property type="entry name" value="OPSIN RH2"/>
    <property type="match status" value="1"/>
</dbReference>
<keyword evidence="7" id="KW-0807">Transducer</keyword>
<feature type="transmembrane region" description="Helical" evidence="9">
    <location>
        <begin position="231"/>
        <end position="253"/>
    </location>
</feature>
<keyword evidence="11" id="KW-1185">Reference proteome</keyword>
<dbReference type="OrthoDB" id="5987936at2759"/>
<comment type="subcellular location">
    <subcellularLocation>
        <location evidence="1">Membrane</location>
        <topology evidence="1">Multi-pass membrane protein</topology>
    </subcellularLocation>
</comment>
<dbReference type="Gene3D" id="1.20.1070.10">
    <property type="entry name" value="Rhodopsin 7-helix transmembrane proteins"/>
    <property type="match status" value="1"/>
</dbReference>
<feature type="non-terminal residue" evidence="10">
    <location>
        <position position="1"/>
    </location>
</feature>